<evidence type="ECO:0000313" key="8">
    <source>
        <dbReference type="Proteomes" id="UP000295375"/>
    </source>
</evidence>
<evidence type="ECO:0000256" key="4">
    <source>
        <dbReference type="ARBA" id="ARBA00022840"/>
    </source>
</evidence>
<keyword evidence="7" id="KW-0030">Aminoacyl-tRNA synthetase</keyword>
<dbReference type="PANTHER" id="PTHR42918">
    <property type="entry name" value="LYSYL-TRNA SYNTHETASE"/>
    <property type="match status" value="1"/>
</dbReference>
<dbReference type="InterPro" id="IPR006195">
    <property type="entry name" value="aa-tRNA-synth_II"/>
</dbReference>
<proteinExistence type="predicted"/>
<dbReference type="NCBIfam" id="NF006828">
    <property type="entry name" value="PRK09350.1"/>
    <property type="match status" value="1"/>
</dbReference>
<dbReference type="Proteomes" id="UP000295375">
    <property type="component" value="Unassembled WGS sequence"/>
</dbReference>
<comment type="catalytic activity">
    <reaction evidence="5">
        <text>D-beta-lysine + L-lysyl-[protein] + ATP = N(6)-((3R)-3,6-diaminohexanoyl)-L-lysyl-[protein] + AMP + diphosphate + H(+)</text>
        <dbReference type="Rhea" id="RHEA:83435"/>
        <dbReference type="Rhea" id="RHEA-COMP:9752"/>
        <dbReference type="Rhea" id="RHEA-COMP:20131"/>
        <dbReference type="ChEBI" id="CHEBI:15378"/>
        <dbReference type="ChEBI" id="CHEBI:29969"/>
        <dbReference type="ChEBI" id="CHEBI:30616"/>
        <dbReference type="ChEBI" id="CHEBI:33019"/>
        <dbReference type="ChEBI" id="CHEBI:84138"/>
        <dbReference type="ChEBI" id="CHEBI:156053"/>
        <dbReference type="ChEBI" id="CHEBI:456215"/>
    </reaction>
    <physiologicalReaction direction="left-to-right" evidence="5">
        <dbReference type="Rhea" id="RHEA:83436"/>
    </physiologicalReaction>
</comment>
<dbReference type="RefSeq" id="WP_133591680.1">
    <property type="nucleotide sequence ID" value="NZ_CP037953.1"/>
</dbReference>
<keyword evidence="4" id="KW-0067">ATP-binding</keyword>
<dbReference type="OrthoDB" id="9802326at2"/>
<evidence type="ECO:0000256" key="5">
    <source>
        <dbReference type="ARBA" id="ARBA00052794"/>
    </source>
</evidence>
<dbReference type="InterPro" id="IPR004525">
    <property type="entry name" value="EpmA"/>
</dbReference>
<dbReference type="Pfam" id="PF00152">
    <property type="entry name" value="tRNA-synt_2"/>
    <property type="match status" value="1"/>
</dbReference>
<dbReference type="GO" id="GO:0004824">
    <property type="term" value="F:lysine-tRNA ligase activity"/>
    <property type="evidence" value="ECO:0007669"/>
    <property type="project" value="InterPro"/>
</dbReference>
<dbReference type="GO" id="GO:0005829">
    <property type="term" value="C:cytosol"/>
    <property type="evidence" value="ECO:0007669"/>
    <property type="project" value="TreeGrafter"/>
</dbReference>
<evidence type="ECO:0000256" key="3">
    <source>
        <dbReference type="ARBA" id="ARBA00022741"/>
    </source>
</evidence>
<evidence type="ECO:0000256" key="2">
    <source>
        <dbReference type="ARBA" id="ARBA00022598"/>
    </source>
</evidence>
<dbReference type="GO" id="GO:0006430">
    <property type="term" value="P:lysyl-tRNA aminoacylation"/>
    <property type="evidence" value="ECO:0007669"/>
    <property type="project" value="InterPro"/>
</dbReference>
<dbReference type="EMBL" id="SNYM01000013">
    <property type="protein sequence ID" value="TDQ46475.1"/>
    <property type="molecule type" value="Genomic_DNA"/>
</dbReference>
<accession>A0A4R6UMT1</accession>
<evidence type="ECO:0000313" key="7">
    <source>
        <dbReference type="EMBL" id="TDQ46475.1"/>
    </source>
</evidence>
<dbReference type="FunFam" id="3.30.930.10:FF:000017">
    <property type="entry name" value="Elongation factor P--(R)-beta-lysine ligase"/>
    <property type="match status" value="1"/>
</dbReference>
<dbReference type="GO" id="GO:0005524">
    <property type="term" value="F:ATP binding"/>
    <property type="evidence" value="ECO:0007669"/>
    <property type="project" value="UniProtKB-KW"/>
</dbReference>
<sequence length="323" mass="36583">MILASGWQPSASLDALRLRAQVLQQIRVFFAARQVMEVETPILSEASITDVHLGWLECHWQPAGMSQPKRMFLHTSPEFPMKRLLCAGSGDIYQLGKVFRDDDAGRFHNPEFTMLEWYRLGFDHHDLMREVDALLRVVLKSEGGEFIRYRECFERVLNINPFTAELAELQTLCRQKAGYSGEPMARDESLQLLFAHQIEPTLGHTRPCFVFGFPASQAALARIDPDNSDEACRFEVYVRGVELANGFHELSDADEQLRRFQQDNEKRKQLGKPTGSIDQRLIDALRAGLPDCAGVALGVDRLIMLAIGAEHIEQIISFPITRA</sequence>
<dbReference type="InterPro" id="IPR004364">
    <property type="entry name" value="Aa-tRNA-synt_II"/>
</dbReference>
<dbReference type="SUPFAM" id="SSF55681">
    <property type="entry name" value="Class II aaRS and biotin synthetases"/>
    <property type="match status" value="1"/>
</dbReference>
<dbReference type="PANTHER" id="PTHR42918:SF6">
    <property type="entry name" value="ELONGATION FACTOR P--(R)-BETA-LYSINE LIGASE"/>
    <property type="match status" value="1"/>
</dbReference>
<feature type="domain" description="Aminoacyl-transfer RNA synthetases class-II family profile" evidence="6">
    <location>
        <begin position="14"/>
        <end position="319"/>
    </location>
</feature>
<comment type="subunit">
    <text evidence="1">Homodimer.</text>
</comment>
<name>A0A4R6UMT1_9GAMM</name>
<dbReference type="PROSITE" id="PS50862">
    <property type="entry name" value="AA_TRNA_LIGASE_II"/>
    <property type="match status" value="1"/>
</dbReference>
<dbReference type="AlphaFoldDB" id="A0A4R6UMT1"/>
<organism evidence="7 8">
    <name type="scientific">Permianibacter aggregans</name>
    <dbReference type="NCBI Taxonomy" id="1510150"/>
    <lineage>
        <taxon>Bacteria</taxon>
        <taxon>Pseudomonadati</taxon>
        <taxon>Pseudomonadota</taxon>
        <taxon>Gammaproteobacteria</taxon>
        <taxon>Pseudomonadales</taxon>
        <taxon>Pseudomonadaceae</taxon>
        <taxon>Permianibacter</taxon>
    </lineage>
</organism>
<gene>
    <name evidence="7" type="ORF">EV696_11316</name>
</gene>
<dbReference type="NCBIfam" id="TIGR00462">
    <property type="entry name" value="genX"/>
    <property type="match status" value="1"/>
</dbReference>
<keyword evidence="3" id="KW-0547">Nucleotide-binding</keyword>
<evidence type="ECO:0000256" key="1">
    <source>
        <dbReference type="ARBA" id="ARBA00011738"/>
    </source>
</evidence>
<comment type="caution">
    <text evidence="7">The sequence shown here is derived from an EMBL/GenBank/DDBJ whole genome shotgun (WGS) entry which is preliminary data.</text>
</comment>
<protein>
    <submittedName>
        <fullName evidence="7">Lysyl-tRNA synthetase class 2</fullName>
    </submittedName>
</protein>
<dbReference type="InterPro" id="IPR045864">
    <property type="entry name" value="aa-tRNA-synth_II/BPL/LPL"/>
</dbReference>
<reference evidence="7 8" key="1">
    <citation type="submission" date="2019-03" db="EMBL/GenBank/DDBJ databases">
        <title>Genomic Encyclopedia of Type Strains, Phase IV (KMG-IV): sequencing the most valuable type-strain genomes for metagenomic binning, comparative biology and taxonomic classification.</title>
        <authorList>
            <person name="Goeker M."/>
        </authorList>
    </citation>
    <scope>NUCLEOTIDE SEQUENCE [LARGE SCALE GENOMIC DNA]</scope>
    <source>
        <strain evidence="7 8">DSM 103792</strain>
    </source>
</reference>
<evidence type="ECO:0000259" key="6">
    <source>
        <dbReference type="PROSITE" id="PS50862"/>
    </source>
</evidence>
<dbReference type="GO" id="GO:0000049">
    <property type="term" value="F:tRNA binding"/>
    <property type="evidence" value="ECO:0007669"/>
    <property type="project" value="TreeGrafter"/>
</dbReference>
<keyword evidence="8" id="KW-1185">Reference proteome</keyword>
<keyword evidence="2" id="KW-0436">Ligase</keyword>
<dbReference type="Gene3D" id="3.30.930.10">
    <property type="entry name" value="Bira Bifunctional Protein, Domain 2"/>
    <property type="match status" value="1"/>
</dbReference>